<keyword evidence="3 8" id="KW-0812">Transmembrane</keyword>
<feature type="transmembrane region" description="Helical" evidence="8">
    <location>
        <begin position="55"/>
        <end position="73"/>
    </location>
</feature>
<keyword evidence="10" id="KW-1185">Reference proteome</keyword>
<gene>
    <name evidence="9" type="ORF">SASPL_133772</name>
</gene>
<dbReference type="GO" id="GO:0016020">
    <property type="term" value="C:membrane"/>
    <property type="evidence" value="ECO:0007669"/>
    <property type="project" value="UniProtKB-SubCell"/>
</dbReference>
<dbReference type="InterPro" id="IPR004326">
    <property type="entry name" value="Mlo"/>
</dbReference>
<evidence type="ECO:0000313" key="10">
    <source>
        <dbReference type="Proteomes" id="UP000298416"/>
    </source>
</evidence>
<keyword evidence="7" id="KW-0568">Pathogenesis-related protein</keyword>
<comment type="caution">
    <text evidence="9">The sequence shown here is derived from an EMBL/GenBank/DDBJ whole genome shotgun (WGS) entry which is preliminary data.</text>
</comment>
<feature type="transmembrane region" description="Helical" evidence="8">
    <location>
        <begin position="17"/>
        <end position="35"/>
    </location>
</feature>
<dbReference type="GO" id="GO:0006952">
    <property type="term" value="P:defense response"/>
    <property type="evidence" value="ECO:0007669"/>
    <property type="project" value="UniProtKB-KW"/>
</dbReference>
<dbReference type="Pfam" id="PF03094">
    <property type="entry name" value="Mlo"/>
    <property type="match status" value="1"/>
</dbReference>
<keyword evidence="5 8" id="KW-1133">Transmembrane helix</keyword>
<evidence type="ECO:0000256" key="4">
    <source>
        <dbReference type="ARBA" id="ARBA00022821"/>
    </source>
</evidence>
<organism evidence="9">
    <name type="scientific">Salvia splendens</name>
    <name type="common">Scarlet sage</name>
    <dbReference type="NCBI Taxonomy" id="180675"/>
    <lineage>
        <taxon>Eukaryota</taxon>
        <taxon>Viridiplantae</taxon>
        <taxon>Streptophyta</taxon>
        <taxon>Embryophyta</taxon>
        <taxon>Tracheophyta</taxon>
        <taxon>Spermatophyta</taxon>
        <taxon>Magnoliopsida</taxon>
        <taxon>eudicotyledons</taxon>
        <taxon>Gunneridae</taxon>
        <taxon>Pentapetalae</taxon>
        <taxon>asterids</taxon>
        <taxon>lamiids</taxon>
        <taxon>Lamiales</taxon>
        <taxon>Lamiaceae</taxon>
        <taxon>Nepetoideae</taxon>
        <taxon>Mentheae</taxon>
        <taxon>Salviinae</taxon>
        <taxon>Salvia</taxon>
        <taxon>Salvia subgen. Calosphace</taxon>
        <taxon>core Calosphace</taxon>
    </lineage>
</organism>
<keyword evidence="4" id="KW-0611">Plant defense</keyword>
<sequence length="147" mass="16415">MAAGSGDRSLEETSTCVAVVCAVFVVISIGIEHLIESFEKWFKKREKLEKIKAELMLLGFISLLLTVGTSYVAKICVPKDLGNKWLPCDKEDTDDHDNNGDERKNEHRRLLSYGEEMVWLRALASGTDQCCSFYVVASFAGYANSLQ</sequence>
<comment type="similarity">
    <text evidence="2">Belongs to the MLO family.</text>
</comment>
<evidence type="ECO:0000256" key="1">
    <source>
        <dbReference type="ARBA" id="ARBA00004141"/>
    </source>
</evidence>
<evidence type="ECO:0000256" key="7">
    <source>
        <dbReference type="ARBA" id="ARBA00023265"/>
    </source>
</evidence>
<proteinExistence type="inferred from homology"/>
<dbReference type="EMBL" id="PNBA02000012">
    <property type="protein sequence ID" value="KAG6406173.1"/>
    <property type="molecule type" value="Genomic_DNA"/>
</dbReference>
<dbReference type="Proteomes" id="UP000298416">
    <property type="component" value="Unassembled WGS sequence"/>
</dbReference>
<evidence type="ECO:0000256" key="8">
    <source>
        <dbReference type="SAM" id="Phobius"/>
    </source>
</evidence>
<dbReference type="PANTHER" id="PTHR31942">
    <property type="entry name" value="MLO-LIKE PROTEIN 1"/>
    <property type="match status" value="1"/>
</dbReference>
<dbReference type="PANTHER" id="PTHR31942:SF82">
    <property type="entry name" value="MLO PROTEIN HOMOLOG 1"/>
    <property type="match status" value="1"/>
</dbReference>
<name>A0A8X8X5P4_SALSN</name>
<evidence type="ECO:0000313" key="9">
    <source>
        <dbReference type="EMBL" id="KAG6406173.1"/>
    </source>
</evidence>
<comment type="subcellular location">
    <subcellularLocation>
        <location evidence="1">Membrane</location>
        <topology evidence="1">Multi-pass membrane protein</topology>
    </subcellularLocation>
</comment>
<dbReference type="AlphaFoldDB" id="A0A8X8X5P4"/>
<reference evidence="9" key="2">
    <citation type="submission" date="2020-08" db="EMBL/GenBank/DDBJ databases">
        <title>Plant Genome Project.</title>
        <authorList>
            <person name="Zhang R.-G."/>
        </authorList>
    </citation>
    <scope>NUCLEOTIDE SEQUENCE</scope>
    <source>
        <strain evidence="9">Huo1</strain>
        <tissue evidence="9">Leaf</tissue>
    </source>
</reference>
<reference evidence="9" key="1">
    <citation type="submission" date="2018-01" db="EMBL/GenBank/DDBJ databases">
        <authorList>
            <person name="Mao J.F."/>
        </authorList>
    </citation>
    <scope>NUCLEOTIDE SEQUENCE</scope>
    <source>
        <strain evidence="9">Huo1</strain>
        <tissue evidence="9">Leaf</tissue>
    </source>
</reference>
<evidence type="ECO:0000256" key="5">
    <source>
        <dbReference type="ARBA" id="ARBA00022989"/>
    </source>
</evidence>
<accession>A0A8X8X5P4</accession>
<keyword evidence="6 8" id="KW-0472">Membrane</keyword>
<evidence type="ECO:0008006" key="11">
    <source>
        <dbReference type="Google" id="ProtNLM"/>
    </source>
</evidence>
<evidence type="ECO:0000256" key="2">
    <source>
        <dbReference type="ARBA" id="ARBA00006574"/>
    </source>
</evidence>
<evidence type="ECO:0000256" key="3">
    <source>
        <dbReference type="ARBA" id="ARBA00022692"/>
    </source>
</evidence>
<protein>
    <recommendedName>
        <fullName evidence="11">Mlo protein</fullName>
    </recommendedName>
</protein>
<evidence type="ECO:0000256" key="6">
    <source>
        <dbReference type="ARBA" id="ARBA00023136"/>
    </source>
</evidence>